<name>A0A0F9D7Q5_9ZZZZ</name>
<evidence type="ECO:0000256" key="1">
    <source>
        <dbReference type="SAM" id="MobiDB-lite"/>
    </source>
</evidence>
<proteinExistence type="predicted"/>
<dbReference type="AlphaFoldDB" id="A0A0F9D7Q5"/>
<dbReference type="EMBL" id="LAZR01030103">
    <property type="protein sequence ID" value="KKL57624.1"/>
    <property type="molecule type" value="Genomic_DNA"/>
</dbReference>
<accession>A0A0F9D7Q5</accession>
<protein>
    <submittedName>
        <fullName evidence="2">Uncharacterized protein</fullName>
    </submittedName>
</protein>
<organism evidence="2">
    <name type="scientific">marine sediment metagenome</name>
    <dbReference type="NCBI Taxonomy" id="412755"/>
    <lineage>
        <taxon>unclassified sequences</taxon>
        <taxon>metagenomes</taxon>
        <taxon>ecological metagenomes</taxon>
    </lineage>
</organism>
<feature type="non-terminal residue" evidence="2">
    <location>
        <position position="1"/>
    </location>
</feature>
<sequence>IFRGNVEDEVLDLTTLSPARAVEPGAAPAVRQAAPDPPTGRPDPVTGDIELAGGSPLTRAHLQERNAANAAQGAVQQGVSAKPGRDAREAWRLFDGANKEAALSRATWRADTYDLFEGSAIKIAERSDDQSDQVIEIMERMFAGGDERAPIKQFRPGERDPVQALYDKFDEATVRLIQADPDFEIKALPEYFSHQFKVQKTPRGPGARGLQLRPGFLRKRKLTGALGEILDARPDLDLVTWDPVAYVERHVAAVDNYINSLEVIRGLKATGRIAPSGRGGQKLSEVVAKTQHGDLGSLTGRRVVAADRDNIGRVLSVSSDGTSAEVHFVNRETGAQATKSLPTSQLSIIESATGAVREGAPAAWRTPDIAPFKVRQALQGWVAQPDVALTLEQMFGKSAFDQFGALKLLKNVRESAFRVKVFGGAFQLIDYSFRDVGLGLSEVVRLRPGSAVRAWASPIKAVARSVTPGLDRRLTRLAGANPKLKLLYRNGLAAGVDPSISDEAIRGMGGFIPETVGGKQIPGARGLQQVIDFMGGGAYEKFHKETLEQAGLVILEKQLKRGLPLEEAGRLAVEEVNVFFSSIPNWQSAVRSKTGRDLLKFPFFAIGEG</sequence>
<reference evidence="2" key="1">
    <citation type="journal article" date="2015" name="Nature">
        <title>Complex archaea that bridge the gap between prokaryotes and eukaryotes.</title>
        <authorList>
            <person name="Spang A."/>
            <person name="Saw J.H."/>
            <person name="Jorgensen S.L."/>
            <person name="Zaremba-Niedzwiedzka K."/>
            <person name="Martijn J."/>
            <person name="Lind A.E."/>
            <person name="van Eijk R."/>
            <person name="Schleper C."/>
            <person name="Guy L."/>
            <person name="Ettema T.J."/>
        </authorList>
    </citation>
    <scope>NUCLEOTIDE SEQUENCE</scope>
</reference>
<evidence type="ECO:0000313" key="2">
    <source>
        <dbReference type="EMBL" id="KKL57624.1"/>
    </source>
</evidence>
<gene>
    <name evidence="2" type="ORF">LCGC14_2233550</name>
</gene>
<feature type="non-terminal residue" evidence="2">
    <location>
        <position position="609"/>
    </location>
</feature>
<feature type="region of interest" description="Disordered" evidence="1">
    <location>
        <begin position="20"/>
        <end position="48"/>
    </location>
</feature>
<comment type="caution">
    <text evidence="2">The sequence shown here is derived from an EMBL/GenBank/DDBJ whole genome shotgun (WGS) entry which is preliminary data.</text>
</comment>